<gene>
    <name evidence="1" type="ORF">K0O23_15420</name>
</gene>
<dbReference type="RefSeq" id="WP_219878341.1">
    <property type="nucleotide sequence ID" value="NZ_JAHYXK010000015.1"/>
</dbReference>
<dbReference type="EMBL" id="JAHYXK010000015">
    <property type="protein sequence ID" value="MBW7468466.1"/>
    <property type="molecule type" value="Genomic_DNA"/>
</dbReference>
<dbReference type="Gene3D" id="3.90.226.10">
    <property type="entry name" value="2-enoyl-CoA Hydratase, Chain A, domain 1"/>
    <property type="match status" value="1"/>
</dbReference>
<keyword evidence="2" id="KW-1185">Reference proteome</keyword>
<dbReference type="InterPro" id="IPR029045">
    <property type="entry name" value="ClpP/crotonase-like_dom_sf"/>
</dbReference>
<accession>A0ABS7CXP5</accession>
<dbReference type="SUPFAM" id="SSF52096">
    <property type="entry name" value="ClpP/crotonase"/>
    <property type="match status" value="1"/>
</dbReference>
<protein>
    <submittedName>
        <fullName evidence="1">Uncharacterized protein</fullName>
    </submittedName>
</protein>
<comment type="caution">
    <text evidence="1">The sequence shown here is derived from an EMBL/GenBank/DDBJ whole genome shotgun (WGS) entry which is preliminary data.</text>
</comment>
<evidence type="ECO:0000313" key="1">
    <source>
        <dbReference type="EMBL" id="MBW7468466.1"/>
    </source>
</evidence>
<reference evidence="1 2" key="1">
    <citation type="journal article" date="2016" name="Int. J. Syst. Evol. Microbiol.">
        <title>Pontibacter aydingkolensis sp. nov., isolated from soil of a salt lake.</title>
        <authorList>
            <person name="Osman G."/>
            <person name="Zhang T."/>
            <person name="Lou K."/>
            <person name="Gao Y."/>
            <person name="Chang W."/>
            <person name="Lin Q."/>
            <person name="Yang H.M."/>
            <person name="Huo X.D."/>
            <person name="Wang N."/>
        </authorList>
    </citation>
    <scope>NUCLEOTIDE SEQUENCE [LARGE SCALE GENOMIC DNA]</scope>
    <source>
        <strain evidence="1 2">KACC 19255</strain>
    </source>
</reference>
<dbReference type="Proteomes" id="UP000813018">
    <property type="component" value="Unassembled WGS sequence"/>
</dbReference>
<evidence type="ECO:0000313" key="2">
    <source>
        <dbReference type="Proteomes" id="UP000813018"/>
    </source>
</evidence>
<organism evidence="1 2">
    <name type="scientific">Pontibacter aydingkolensis</name>
    <dbReference type="NCBI Taxonomy" id="1911536"/>
    <lineage>
        <taxon>Bacteria</taxon>
        <taxon>Pseudomonadati</taxon>
        <taxon>Bacteroidota</taxon>
        <taxon>Cytophagia</taxon>
        <taxon>Cytophagales</taxon>
        <taxon>Hymenobacteraceae</taxon>
        <taxon>Pontibacter</taxon>
    </lineage>
</organism>
<proteinExistence type="predicted"/>
<name>A0ABS7CXP5_9BACT</name>
<sequence length="94" mass="10649">MDNVEVWTSPDNIKRYEEQSQGKSSTLIERMKQAQPYTFIPQVENAVNTWKLDSTTAYPEKIAVLFNRNTASSAEGMITYARQSDKVITVGENS</sequence>